<dbReference type="GO" id="GO:0015450">
    <property type="term" value="F:protein-transporting ATPase activity"/>
    <property type="evidence" value="ECO:0007669"/>
    <property type="project" value="InterPro"/>
</dbReference>
<evidence type="ECO:0000256" key="4">
    <source>
        <dbReference type="ARBA" id="ARBA00022692"/>
    </source>
</evidence>
<sequence length="318" mass="34930">MFNLVEKRRLWFFISACVIVPGLLVMIYSTITTGAPFRLSIDFEGGSIYDLTFTEPGVTEDSIRDVFASVGDDNVIIQRLGGEESLRWSVRGSYQETETVEEIVAGLDAIAPFDRDSFQQQSVSATIGQEVTRAALAAVAVGALIIAGFIVVAFRQVPNAFRYGVCAILAMLHDILVVMGVQSLMGLLLGWEVDALFLTAVLTVVGFSVQDSIVVFDRIRENIPEHLGEPYETIVNRSLWETIHRSLATQLNAFFIMIAILLFGGETIKQFIFILFIGLLSGSYSSLFTAVPLLVSWQKGELPFVGGRNRELAESTAS</sequence>
<feature type="transmembrane region" description="Helical" evidence="9">
    <location>
        <begin position="195"/>
        <end position="216"/>
    </location>
</feature>
<evidence type="ECO:0000313" key="11">
    <source>
        <dbReference type="EMBL" id="QPC80972.1"/>
    </source>
</evidence>
<dbReference type="GO" id="GO:0006605">
    <property type="term" value="P:protein targeting"/>
    <property type="evidence" value="ECO:0007669"/>
    <property type="project" value="UniProtKB-UniRule"/>
</dbReference>
<feature type="transmembrane region" description="Helical" evidence="9">
    <location>
        <begin position="12"/>
        <end position="31"/>
    </location>
</feature>
<name>A0A7S8E5W4_9CHLR</name>
<dbReference type="HAMAP" id="MF_01464_B">
    <property type="entry name" value="SecF_B"/>
    <property type="match status" value="1"/>
</dbReference>
<comment type="subunit">
    <text evidence="9">Forms a complex with SecD. Part of the essential Sec protein translocation apparatus which comprises SecA, SecYEG and auxiliary proteins SecDF. Other proteins may also be involved.</text>
</comment>
<keyword evidence="12" id="KW-1185">Reference proteome</keyword>
<evidence type="ECO:0000256" key="5">
    <source>
        <dbReference type="ARBA" id="ARBA00022927"/>
    </source>
</evidence>
<dbReference type="Pfam" id="PF07549">
    <property type="entry name" value="Sec_GG"/>
    <property type="match status" value="1"/>
</dbReference>
<dbReference type="KEGG" id="pmet:G4Y79_14790"/>
<dbReference type="InterPro" id="IPR048634">
    <property type="entry name" value="SecD_SecF_C"/>
</dbReference>
<dbReference type="SUPFAM" id="SSF82866">
    <property type="entry name" value="Multidrug efflux transporter AcrB transmembrane domain"/>
    <property type="match status" value="1"/>
</dbReference>
<evidence type="ECO:0000256" key="6">
    <source>
        <dbReference type="ARBA" id="ARBA00022989"/>
    </source>
</evidence>
<comment type="subcellular location">
    <subcellularLocation>
        <location evidence="1 9">Cell membrane</location>
        <topology evidence="1 9">Multi-pass membrane protein</topology>
    </subcellularLocation>
</comment>
<dbReference type="Proteomes" id="UP000594468">
    <property type="component" value="Chromosome"/>
</dbReference>
<gene>
    <name evidence="9 11" type="primary">secF</name>
    <name evidence="11" type="ORF">G4Y79_14790</name>
</gene>
<dbReference type="AlphaFoldDB" id="A0A7S8E5W4"/>
<dbReference type="InterPro" id="IPR022645">
    <property type="entry name" value="SecD/SecF_bac"/>
</dbReference>
<dbReference type="InterPro" id="IPR005665">
    <property type="entry name" value="SecF_bac"/>
</dbReference>
<dbReference type="NCBIfam" id="TIGR00966">
    <property type="entry name" value="transloc_SecF"/>
    <property type="match status" value="1"/>
</dbReference>
<keyword evidence="3 9" id="KW-1003">Cell membrane</keyword>
<dbReference type="Gene3D" id="1.20.1640.10">
    <property type="entry name" value="Multidrug efflux transporter AcrB transmembrane domain"/>
    <property type="match status" value="1"/>
</dbReference>
<evidence type="ECO:0000256" key="3">
    <source>
        <dbReference type="ARBA" id="ARBA00022475"/>
    </source>
</evidence>
<keyword evidence="5 9" id="KW-0653">Protein transport</keyword>
<dbReference type="RefSeq" id="WP_195169046.1">
    <property type="nucleotide sequence ID" value="NZ_CP062983.1"/>
</dbReference>
<dbReference type="EMBL" id="CP062983">
    <property type="protein sequence ID" value="QPC80972.1"/>
    <property type="molecule type" value="Genomic_DNA"/>
</dbReference>
<evidence type="ECO:0000259" key="10">
    <source>
        <dbReference type="Pfam" id="PF02355"/>
    </source>
</evidence>
<evidence type="ECO:0000256" key="2">
    <source>
        <dbReference type="ARBA" id="ARBA00022448"/>
    </source>
</evidence>
<protein>
    <recommendedName>
        <fullName evidence="9">Protein-export membrane protein SecF</fullName>
    </recommendedName>
</protein>
<keyword evidence="2 9" id="KW-0813">Transport</keyword>
<dbReference type="GO" id="GO:0005886">
    <property type="term" value="C:plasma membrane"/>
    <property type="evidence" value="ECO:0007669"/>
    <property type="project" value="UniProtKB-SubCell"/>
</dbReference>
<comment type="function">
    <text evidence="9">Part of the Sec protein translocase complex. Interacts with the SecYEG preprotein conducting channel. SecDF uses the proton motive force (PMF) to complete protein translocation after the ATP-dependent function of SecA.</text>
</comment>
<dbReference type="PRINTS" id="PR01755">
    <property type="entry name" value="SECFTRNLCASE"/>
</dbReference>
<organism evidence="11 12">
    <name type="scientific">Phototrophicus methaneseepsis</name>
    <dbReference type="NCBI Taxonomy" id="2710758"/>
    <lineage>
        <taxon>Bacteria</taxon>
        <taxon>Bacillati</taxon>
        <taxon>Chloroflexota</taxon>
        <taxon>Candidatus Thermofontia</taxon>
        <taxon>Phototrophicales</taxon>
        <taxon>Phototrophicaceae</taxon>
        <taxon>Phototrophicus</taxon>
    </lineage>
</organism>
<dbReference type="GO" id="GO:0065002">
    <property type="term" value="P:intracellular protein transmembrane transport"/>
    <property type="evidence" value="ECO:0007669"/>
    <property type="project" value="UniProtKB-UniRule"/>
</dbReference>
<keyword evidence="6 9" id="KW-1133">Transmembrane helix</keyword>
<evidence type="ECO:0000256" key="1">
    <source>
        <dbReference type="ARBA" id="ARBA00004651"/>
    </source>
</evidence>
<dbReference type="Pfam" id="PF02355">
    <property type="entry name" value="SecD_SecF_C"/>
    <property type="match status" value="1"/>
</dbReference>
<dbReference type="InterPro" id="IPR022813">
    <property type="entry name" value="SecD/SecF_arch_bac"/>
</dbReference>
<keyword evidence="4 9" id="KW-0812">Transmembrane</keyword>
<dbReference type="GO" id="GO:0043952">
    <property type="term" value="P:protein transport by the Sec complex"/>
    <property type="evidence" value="ECO:0007669"/>
    <property type="project" value="UniProtKB-UniRule"/>
</dbReference>
<keyword evidence="8 9" id="KW-0472">Membrane</keyword>
<dbReference type="PANTHER" id="PTHR30081:SF8">
    <property type="entry name" value="PROTEIN TRANSLOCASE SUBUNIT SECF"/>
    <property type="match status" value="1"/>
</dbReference>
<dbReference type="InterPro" id="IPR022646">
    <property type="entry name" value="SecD/SecF_CS"/>
</dbReference>
<feature type="domain" description="Protein export membrane protein SecD/SecF C-terminal" evidence="10">
    <location>
        <begin position="115"/>
        <end position="299"/>
    </location>
</feature>
<comment type="similarity">
    <text evidence="9">Belongs to the SecD/SecF family. SecF subfamily.</text>
</comment>
<feature type="transmembrane region" description="Helical" evidence="9">
    <location>
        <begin position="166"/>
        <end position="189"/>
    </location>
</feature>
<feature type="transmembrane region" description="Helical" evidence="9">
    <location>
        <begin position="247"/>
        <end position="265"/>
    </location>
</feature>
<feature type="transmembrane region" description="Helical" evidence="9">
    <location>
        <begin position="271"/>
        <end position="295"/>
    </location>
</feature>
<accession>A0A7S8E5W4</accession>
<evidence type="ECO:0000256" key="7">
    <source>
        <dbReference type="ARBA" id="ARBA00023010"/>
    </source>
</evidence>
<evidence type="ECO:0000256" key="9">
    <source>
        <dbReference type="HAMAP-Rule" id="MF_01464"/>
    </source>
</evidence>
<feature type="transmembrane region" description="Helical" evidence="9">
    <location>
        <begin position="134"/>
        <end position="154"/>
    </location>
</feature>
<evidence type="ECO:0000256" key="8">
    <source>
        <dbReference type="ARBA" id="ARBA00023136"/>
    </source>
</evidence>
<reference evidence="11 12" key="1">
    <citation type="submission" date="2020-02" db="EMBL/GenBank/DDBJ databases">
        <authorList>
            <person name="Zheng R.K."/>
            <person name="Sun C.M."/>
        </authorList>
    </citation>
    <scope>NUCLEOTIDE SEQUENCE [LARGE SCALE GENOMIC DNA]</scope>
    <source>
        <strain evidence="12">rifampicinis</strain>
    </source>
</reference>
<evidence type="ECO:0000313" key="12">
    <source>
        <dbReference type="Proteomes" id="UP000594468"/>
    </source>
</evidence>
<dbReference type="PANTHER" id="PTHR30081">
    <property type="entry name" value="PROTEIN-EXPORT MEMBRANE PROTEIN SEC"/>
    <property type="match status" value="1"/>
</dbReference>
<keyword evidence="7 9" id="KW-0811">Translocation</keyword>
<proteinExistence type="inferred from homology"/>